<gene>
    <name evidence="8" type="ORF">HMPREF3206_00841</name>
</gene>
<keyword evidence="3" id="KW-0378">Hydrolase</keyword>
<dbReference type="EMBL" id="LRPX01000035">
    <property type="protein sequence ID" value="KXA15010.1"/>
    <property type="molecule type" value="Genomic_DNA"/>
</dbReference>
<dbReference type="STRING" id="134605.HMPREF3206_00841"/>
<feature type="coiled-coil region" evidence="6">
    <location>
        <begin position="357"/>
        <end position="384"/>
    </location>
</feature>
<proteinExistence type="predicted"/>
<dbReference type="GO" id="GO:0004540">
    <property type="term" value="F:RNA nuclease activity"/>
    <property type="evidence" value="ECO:0007669"/>
    <property type="project" value="InterPro"/>
</dbReference>
<evidence type="ECO:0000256" key="3">
    <source>
        <dbReference type="ARBA" id="ARBA00022801"/>
    </source>
</evidence>
<feature type="domain" description="RNA-binding protein AU-1/Ribonuclease E/G" evidence="7">
    <location>
        <begin position="96"/>
        <end position="346"/>
    </location>
</feature>
<evidence type="ECO:0000256" key="6">
    <source>
        <dbReference type="SAM" id="Coils"/>
    </source>
</evidence>
<dbReference type="GO" id="GO:0016787">
    <property type="term" value="F:hydrolase activity"/>
    <property type="evidence" value="ECO:0007669"/>
    <property type="project" value="UniProtKB-KW"/>
</dbReference>
<protein>
    <submittedName>
        <fullName evidence="8">Ribonuclease, Rne/Rng family</fullName>
    </submittedName>
</protein>
<keyword evidence="6" id="KW-0175">Coiled coil</keyword>
<feature type="coiled-coil region" evidence="6">
    <location>
        <begin position="111"/>
        <end position="165"/>
    </location>
</feature>
<evidence type="ECO:0000256" key="5">
    <source>
        <dbReference type="ARBA" id="ARBA00022884"/>
    </source>
</evidence>
<keyword evidence="5" id="KW-0694">RNA-binding</keyword>
<organism evidence="8 9">
    <name type="scientific">Fusobacterium equinum</name>
    <dbReference type="NCBI Taxonomy" id="134605"/>
    <lineage>
        <taxon>Bacteria</taxon>
        <taxon>Fusobacteriati</taxon>
        <taxon>Fusobacteriota</taxon>
        <taxon>Fusobacteriia</taxon>
        <taxon>Fusobacteriales</taxon>
        <taxon>Fusobacteriaceae</taxon>
        <taxon>Fusobacterium</taxon>
    </lineage>
</organism>
<dbReference type="RefSeq" id="WP_060793605.1">
    <property type="nucleotide sequence ID" value="NZ_KQ956530.1"/>
</dbReference>
<evidence type="ECO:0000259" key="7">
    <source>
        <dbReference type="Pfam" id="PF10150"/>
    </source>
</evidence>
<evidence type="ECO:0000313" key="9">
    <source>
        <dbReference type="Proteomes" id="UP000070617"/>
    </source>
</evidence>
<reference evidence="9" key="1">
    <citation type="submission" date="2016-01" db="EMBL/GenBank/DDBJ databases">
        <authorList>
            <person name="Mitreva M."/>
            <person name="Pepin K.H."/>
            <person name="Mihindukulasuriya K.A."/>
            <person name="Fulton R."/>
            <person name="Fronick C."/>
            <person name="O'Laughlin M."/>
            <person name="Miner T."/>
            <person name="Herter B."/>
            <person name="Rosa B.A."/>
            <person name="Cordes M."/>
            <person name="Tomlinson C."/>
            <person name="Wollam A."/>
            <person name="Palsikar V.B."/>
            <person name="Mardis E.R."/>
            <person name="Wilson R.K."/>
        </authorList>
    </citation>
    <scope>NUCLEOTIDE SEQUENCE [LARGE SCALE GENOMIC DNA]</scope>
    <source>
        <strain evidence="9">CMW8396</strain>
    </source>
</reference>
<comment type="caution">
    <text evidence="8">The sequence shown here is derived from an EMBL/GenBank/DDBJ whole genome shotgun (WGS) entry which is preliminary data.</text>
</comment>
<evidence type="ECO:0000313" key="8">
    <source>
        <dbReference type="EMBL" id="KXA15010.1"/>
    </source>
</evidence>
<dbReference type="PATRIC" id="fig|134605.3.peg.838"/>
<dbReference type="GO" id="GO:0046872">
    <property type="term" value="F:metal ion binding"/>
    <property type="evidence" value="ECO:0007669"/>
    <property type="project" value="UniProtKB-KW"/>
</dbReference>
<dbReference type="Proteomes" id="UP000070617">
    <property type="component" value="Unassembled WGS sequence"/>
</dbReference>
<comment type="cofactor">
    <cofactor evidence="1">
        <name>Mg(2+)</name>
        <dbReference type="ChEBI" id="CHEBI:18420"/>
    </cofactor>
</comment>
<dbReference type="PANTHER" id="PTHR30001:SF0">
    <property type="entry name" value="RIBONUCLEASE G"/>
    <property type="match status" value="1"/>
</dbReference>
<dbReference type="GO" id="GO:0003723">
    <property type="term" value="F:RNA binding"/>
    <property type="evidence" value="ECO:0007669"/>
    <property type="project" value="UniProtKB-KW"/>
</dbReference>
<keyword evidence="2" id="KW-0479">Metal-binding</keyword>
<evidence type="ECO:0000256" key="1">
    <source>
        <dbReference type="ARBA" id="ARBA00001946"/>
    </source>
</evidence>
<evidence type="ECO:0000256" key="2">
    <source>
        <dbReference type="ARBA" id="ARBA00022723"/>
    </source>
</evidence>
<dbReference type="AlphaFoldDB" id="A0A133NFF3"/>
<dbReference type="InterPro" id="IPR019307">
    <property type="entry name" value="RNA-bd_AU-1/RNase_E/G"/>
</dbReference>
<dbReference type="GO" id="GO:0006364">
    <property type="term" value="P:rRNA processing"/>
    <property type="evidence" value="ECO:0007669"/>
    <property type="project" value="TreeGrafter"/>
</dbReference>
<name>A0A133NFF3_9FUSO</name>
<evidence type="ECO:0000256" key="4">
    <source>
        <dbReference type="ARBA" id="ARBA00022842"/>
    </source>
</evidence>
<accession>A0A133NFF3</accession>
<keyword evidence="9" id="KW-1185">Reference proteome</keyword>
<dbReference type="Pfam" id="PF10150">
    <property type="entry name" value="RNase_E_G"/>
    <property type="match status" value="1"/>
</dbReference>
<sequence length="425" mass="51099">MWELLWTSDLFHHKVAIFRDNELWDLRIEEKDKIVRNGFYLAKKEKEHFLLLSSGEKVFCSEAFPDGQEKIVQVLQEEREEKLAQVSQKLEMSNPYFVFFPYGKGIFLSKKMEEEQERKRLREIFQKYEEKGSFLIRTEAKGMLERNLEQEIQQVLKEWQLVQERAFHLKKKGNLRSAVVWMEEILEEYGKQDWKTCYCENFELKETLKEKLTFYQKQVREYHGEISLWKQRKLEEQIRVLCQEKIDLASGGYLWIESTRACVTIDVNSGAGSPRRSNIEAAREIPRQVKLRNLAGNIVIDFINCKNVEEKKEIVSILKEGFSRDHHFIQWGNFHDFDLFLFSRQRKGKELSFYYSEESLFYQVQCLEEECKELLEQKEKILLIEGEKNILQEWKKQTQCGIKDSIDFQYRKEEKESKKFHIEIK</sequence>
<dbReference type="GO" id="GO:0005737">
    <property type="term" value="C:cytoplasm"/>
    <property type="evidence" value="ECO:0007669"/>
    <property type="project" value="TreeGrafter"/>
</dbReference>
<dbReference type="InterPro" id="IPR004659">
    <property type="entry name" value="RNase_E/G"/>
</dbReference>
<dbReference type="PANTHER" id="PTHR30001">
    <property type="entry name" value="RIBONUCLEASE"/>
    <property type="match status" value="1"/>
</dbReference>
<keyword evidence="4" id="KW-0460">Magnesium</keyword>